<dbReference type="Proteomes" id="UP000049455">
    <property type="component" value="Unassembled WGS sequence"/>
</dbReference>
<protein>
    <submittedName>
        <fullName evidence="1">Uncharacterized protein</fullName>
    </submittedName>
</protein>
<evidence type="ECO:0000313" key="2">
    <source>
        <dbReference type="Proteomes" id="UP000049455"/>
    </source>
</evidence>
<dbReference type="EMBL" id="CYPR01000199">
    <property type="protein sequence ID" value="CUH40261.1"/>
    <property type="molecule type" value="Genomic_DNA"/>
</dbReference>
<gene>
    <name evidence="1" type="ORF">JSE7799_02991</name>
</gene>
<evidence type="ECO:0000313" key="1">
    <source>
        <dbReference type="EMBL" id="CUH40261.1"/>
    </source>
</evidence>
<name>A0A0M7BCZ1_9RHOB</name>
<proteinExistence type="predicted"/>
<dbReference type="PROSITE" id="PS51257">
    <property type="entry name" value="PROKAR_LIPOPROTEIN"/>
    <property type="match status" value="1"/>
</dbReference>
<dbReference type="RefSeq" id="WP_186201971.1">
    <property type="nucleotide sequence ID" value="NZ_CYPR01000199.1"/>
</dbReference>
<sequence>MSTITKAATVLGLTVLVAACGGRNDAVQDDAVFVPVTPEPVSTKY</sequence>
<keyword evidence="2" id="KW-1185">Reference proteome</keyword>
<reference evidence="1 2" key="1">
    <citation type="submission" date="2015-09" db="EMBL/GenBank/DDBJ databases">
        <authorList>
            <person name="Jackson K.R."/>
            <person name="Lunt B.L."/>
            <person name="Fisher J.N.B."/>
            <person name="Gardner A.V."/>
            <person name="Bailey M.E."/>
            <person name="Deus L.M."/>
            <person name="Earl A.S."/>
            <person name="Gibby P.D."/>
            <person name="Hartmann K.A."/>
            <person name="Liu J.E."/>
            <person name="Manci A.M."/>
            <person name="Nielsen D.A."/>
            <person name="Solomon M.B."/>
            <person name="Breakwell D.P."/>
            <person name="Burnett S.H."/>
            <person name="Grose J.H."/>
        </authorList>
    </citation>
    <scope>NUCLEOTIDE SEQUENCE [LARGE SCALE GENOMIC DNA]</scope>
    <source>
        <strain evidence="1 2">CECT 7799</strain>
    </source>
</reference>
<dbReference type="AlphaFoldDB" id="A0A0M7BCZ1"/>
<organism evidence="1 2">
    <name type="scientific">Jannaschia seosinensis</name>
    <dbReference type="NCBI Taxonomy" id="313367"/>
    <lineage>
        <taxon>Bacteria</taxon>
        <taxon>Pseudomonadati</taxon>
        <taxon>Pseudomonadota</taxon>
        <taxon>Alphaproteobacteria</taxon>
        <taxon>Rhodobacterales</taxon>
        <taxon>Roseobacteraceae</taxon>
        <taxon>Jannaschia</taxon>
    </lineage>
</organism>
<accession>A0A0M7BCZ1</accession>